<proteinExistence type="predicted"/>
<dbReference type="AlphaFoldDB" id="A0A1X0NWG9"/>
<keyword evidence="5" id="KW-1185">Reference proteome</keyword>
<dbReference type="EMBL" id="NBCO01000014">
    <property type="protein sequence ID" value="ORC89045.1"/>
    <property type="molecule type" value="Genomic_DNA"/>
</dbReference>
<feature type="signal peptide" evidence="3">
    <location>
        <begin position="1"/>
        <end position="21"/>
    </location>
</feature>
<protein>
    <submittedName>
        <fullName evidence="4">Uncharacterized protein</fullName>
    </submittedName>
</protein>
<organism evidence="4 5">
    <name type="scientific">Trypanosoma theileri</name>
    <dbReference type="NCBI Taxonomy" id="67003"/>
    <lineage>
        <taxon>Eukaryota</taxon>
        <taxon>Discoba</taxon>
        <taxon>Euglenozoa</taxon>
        <taxon>Kinetoplastea</taxon>
        <taxon>Metakinetoplastina</taxon>
        <taxon>Trypanosomatida</taxon>
        <taxon>Trypanosomatidae</taxon>
        <taxon>Trypanosoma</taxon>
    </lineage>
</organism>
<feature type="region of interest" description="Disordered" evidence="1">
    <location>
        <begin position="325"/>
        <end position="345"/>
    </location>
</feature>
<feature type="transmembrane region" description="Helical" evidence="2">
    <location>
        <begin position="215"/>
        <end position="240"/>
    </location>
</feature>
<gene>
    <name evidence="4" type="ORF">TM35_000142560</name>
</gene>
<dbReference type="STRING" id="67003.A0A1X0NWG9"/>
<name>A0A1X0NWG9_9TRYP</name>
<keyword evidence="2" id="KW-0472">Membrane</keyword>
<dbReference type="VEuPathDB" id="TriTrypDB:TM35_000142560"/>
<evidence type="ECO:0000256" key="3">
    <source>
        <dbReference type="SAM" id="SignalP"/>
    </source>
</evidence>
<comment type="caution">
    <text evidence="4">The sequence shown here is derived from an EMBL/GenBank/DDBJ whole genome shotgun (WGS) entry which is preliminary data.</text>
</comment>
<evidence type="ECO:0000313" key="5">
    <source>
        <dbReference type="Proteomes" id="UP000192257"/>
    </source>
</evidence>
<evidence type="ECO:0000256" key="1">
    <source>
        <dbReference type="SAM" id="MobiDB-lite"/>
    </source>
</evidence>
<feature type="chain" id="PRO_5012371482" evidence="3">
    <location>
        <begin position="22"/>
        <end position="363"/>
    </location>
</feature>
<evidence type="ECO:0000313" key="4">
    <source>
        <dbReference type="EMBL" id="ORC89045.1"/>
    </source>
</evidence>
<keyword evidence="2" id="KW-1133">Transmembrane helix</keyword>
<dbReference type="RefSeq" id="XP_028883111.1">
    <property type="nucleotide sequence ID" value="XM_029025701.1"/>
</dbReference>
<feature type="compositionally biased region" description="Low complexity" evidence="1">
    <location>
        <begin position="328"/>
        <end position="345"/>
    </location>
</feature>
<accession>A0A1X0NWG9</accession>
<evidence type="ECO:0000256" key="2">
    <source>
        <dbReference type="SAM" id="Phobius"/>
    </source>
</evidence>
<dbReference type="GeneID" id="39985481"/>
<dbReference type="Proteomes" id="UP000192257">
    <property type="component" value="Unassembled WGS sequence"/>
</dbReference>
<sequence>MRTQLTSTSVVSIVFRCSVLAAVLCTSLVAQAYSVRYTYVTSPTPVSARFSGYCPERSGGHTMMPMTGSFQTLAQGIIVQGKFADAPIGGINPATSCTTERCPWIFHTGLMNGTPVEKSVFLYGTVYKGVDHTEAVPGMYHNFQKGVQPVAFFRRQDNVIPKMLKDGFWMNELRDHLYTTWVCEYYEFTAFKQETAPATGGTTDPAVEESSSFPWWAALIITIVLVIIVIIILIMCCCYCKRRQVKRKEKKILEDARKEENAAKLPAQSQLGMGRSTSIGFRGNDGGDFQGSGATGVGQNGSVYNNNNYVENDAIDGGNPLGGQFPAQDYQYNNNNQGGYPPGGYVPQGGYPANYGYPPQAGY</sequence>
<keyword evidence="3" id="KW-0732">Signal</keyword>
<reference evidence="4 5" key="1">
    <citation type="submission" date="2017-03" db="EMBL/GenBank/DDBJ databases">
        <title>An alternative strategy for trypanosome survival in the mammalian bloodstream revealed through genome and transcriptome analysis of the ubiquitous bovine parasite Trypanosoma (Megatrypanum) theileri.</title>
        <authorList>
            <person name="Kelly S."/>
            <person name="Ivens A."/>
            <person name="Mott A."/>
            <person name="O'Neill E."/>
            <person name="Emms D."/>
            <person name="Macleod O."/>
            <person name="Voorheis P."/>
            <person name="Matthews J."/>
            <person name="Matthews K."/>
            <person name="Carrington M."/>
        </authorList>
    </citation>
    <scope>NUCLEOTIDE SEQUENCE [LARGE SCALE GENOMIC DNA]</scope>
    <source>
        <strain evidence="4">Edinburgh</strain>
    </source>
</reference>
<keyword evidence="2" id="KW-0812">Transmembrane</keyword>
<dbReference type="OrthoDB" id="245559at2759"/>